<organism evidence="3 4">
    <name type="scientific">Riccia sorocarpa</name>
    <dbReference type="NCBI Taxonomy" id="122646"/>
    <lineage>
        <taxon>Eukaryota</taxon>
        <taxon>Viridiplantae</taxon>
        <taxon>Streptophyta</taxon>
        <taxon>Embryophyta</taxon>
        <taxon>Marchantiophyta</taxon>
        <taxon>Marchantiopsida</taxon>
        <taxon>Marchantiidae</taxon>
        <taxon>Marchantiales</taxon>
        <taxon>Ricciaceae</taxon>
        <taxon>Riccia</taxon>
    </lineage>
</organism>
<dbReference type="AlphaFoldDB" id="A0ABD3GDD0"/>
<sequence length="617" mass="70801">MVQMMSQRPSLSNIHWHNKVTRTQQTIRLVRGRLIFGAEIDSPPNSPDREDLTQPARDYTRNIDDLRAEVRSPPNSPDREDLTQPARVYTRDNDDLRAEIGSPLNSPDREDLTQPERVYTRNIDDLRAEVGSPPNSPDRNYLTQPARVAVNDTRNTHDLHEDTLQEAQHDNLEPARVAAHLTTGTSPARTIHERRQYENTRVRDNQKQELPQAATVADHLIHATNNGDDIRGERPARRHSEIHTMSFDTSSDVVIIERTPRRRPPTRAYPTFRVETDNDNRAKQFGIPVDEVDADVTKWHLSRTSIMGAGPPSRRGVGVVAPSFMGKQTYLAMERQYRFWFCPNGVCHRRPGANACRTQMPRVLEIFPVQRETNLTQEEVDFLTEKGFLLVHADRPAETAHSYPTEPQIKVMVDAYPEKVMERPEDFRFKTRGGKGCRQKSTPSRSCLIRLEHARSASICVLHSWNVSTGNGYGILFRVASVEIKQLTSVMEFPDNCAYGTDKRGELDSKIRCLEERILILLNEKRDVNEKLQSYMSMLNQWNAQYAAALRDIIILTIEMEESRMSHKHATEELRLFKEDFNKRTSILEGVVNDHEILDTHLLQRFRSLVLQSGKPS</sequence>
<feature type="compositionally biased region" description="Basic and acidic residues" evidence="2">
    <location>
        <begin position="89"/>
        <end position="98"/>
    </location>
</feature>
<evidence type="ECO:0000256" key="2">
    <source>
        <dbReference type="SAM" id="MobiDB-lite"/>
    </source>
</evidence>
<dbReference type="EMBL" id="JBJQOH010000008">
    <property type="protein sequence ID" value="KAL3676454.1"/>
    <property type="molecule type" value="Genomic_DNA"/>
</dbReference>
<evidence type="ECO:0000313" key="3">
    <source>
        <dbReference type="EMBL" id="KAL3676454.1"/>
    </source>
</evidence>
<accession>A0ABD3GDD0</accession>
<evidence type="ECO:0000313" key="4">
    <source>
        <dbReference type="Proteomes" id="UP001633002"/>
    </source>
</evidence>
<evidence type="ECO:0000256" key="1">
    <source>
        <dbReference type="SAM" id="Coils"/>
    </source>
</evidence>
<comment type="caution">
    <text evidence="3">The sequence shown here is derived from an EMBL/GenBank/DDBJ whole genome shotgun (WGS) entry which is preliminary data.</text>
</comment>
<keyword evidence="4" id="KW-1185">Reference proteome</keyword>
<feature type="region of interest" description="Disordered" evidence="2">
    <location>
        <begin position="65"/>
        <end position="115"/>
    </location>
</feature>
<name>A0ABD3GDD0_9MARC</name>
<proteinExistence type="predicted"/>
<reference evidence="3 4" key="1">
    <citation type="submission" date="2024-09" db="EMBL/GenBank/DDBJ databases">
        <title>Chromosome-scale assembly of Riccia sorocarpa.</title>
        <authorList>
            <person name="Paukszto L."/>
        </authorList>
    </citation>
    <scope>NUCLEOTIDE SEQUENCE [LARGE SCALE GENOMIC DNA]</scope>
    <source>
        <strain evidence="3">LP-2024</strain>
        <tissue evidence="3">Aerial parts of the thallus</tissue>
    </source>
</reference>
<protein>
    <submittedName>
        <fullName evidence="3">Uncharacterized protein</fullName>
    </submittedName>
</protein>
<feature type="coiled-coil region" evidence="1">
    <location>
        <begin position="511"/>
        <end position="545"/>
    </location>
</feature>
<keyword evidence="1" id="KW-0175">Coiled coil</keyword>
<dbReference type="Proteomes" id="UP001633002">
    <property type="component" value="Unassembled WGS sequence"/>
</dbReference>
<gene>
    <name evidence="3" type="ORF">R1sor_026402</name>
</gene>